<dbReference type="EMBL" id="RBAH01000036">
    <property type="protein sequence ID" value="RKN65777.1"/>
    <property type="molecule type" value="Genomic_DNA"/>
</dbReference>
<dbReference type="GO" id="GO:0005829">
    <property type="term" value="C:cytosol"/>
    <property type="evidence" value="ECO:0007669"/>
    <property type="project" value="TreeGrafter"/>
</dbReference>
<dbReference type="InterPro" id="IPR010982">
    <property type="entry name" value="Lambda_DNA-bd_dom_sf"/>
</dbReference>
<dbReference type="Gene3D" id="1.10.260.40">
    <property type="entry name" value="lambda repressor-like DNA-binding domains"/>
    <property type="match status" value="1"/>
</dbReference>
<dbReference type="SUPFAM" id="SSF47413">
    <property type="entry name" value="lambda repressor-like DNA-binding domains"/>
    <property type="match status" value="1"/>
</dbReference>
<dbReference type="PANTHER" id="PTHR46797:SF1">
    <property type="entry name" value="METHYLPHOSPHONATE SYNTHASE"/>
    <property type="match status" value="1"/>
</dbReference>
<reference evidence="3 4" key="1">
    <citation type="journal article" date="2007" name="Int. J. Syst. Evol. Microbiol.">
        <title>Paenibacillus ginsengarvi sp. nov., isolated from soil from ginseng cultivation.</title>
        <authorList>
            <person name="Yoon M.H."/>
            <person name="Ten L.N."/>
            <person name="Im W.T."/>
        </authorList>
    </citation>
    <scope>NUCLEOTIDE SEQUENCE [LARGE SCALE GENOMIC DNA]</scope>
    <source>
        <strain evidence="3 4">KCTC 13059</strain>
    </source>
</reference>
<accession>A0A3B0B2N9</accession>
<proteinExistence type="predicted"/>
<evidence type="ECO:0000259" key="2">
    <source>
        <dbReference type="PROSITE" id="PS50943"/>
    </source>
</evidence>
<dbReference type="OrthoDB" id="3035529at2"/>
<dbReference type="RefSeq" id="WP_120751393.1">
    <property type="nucleotide sequence ID" value="NZ_RBAH01000036.1"/>
</dbReference>
<dbReference type="InterPro" id="IPR050807">
    <property type="entry name" value="TransReg_Diox_bact_type"/>
</dbReference>
<dbReference type="AlphaFoldDB" id="A0A3B0B2N9"/>
<feature type="domain" description="HTH cro/C1-type" evidence="2">
    <location>
        <begin position="10"/>
        <end position="64"/>
    </location>
</feature>
<dbReference type="PROSITE" id="PS50943">
    <property type="entry name" value="HTH_CROC1"/>
    <property type="match status" value="1"/>
</dbReference>
<evidence type="ECO:0000313" key="4">
    <source>
        <dbReference type="Proteomes" id="UP000282311"/>
    </source>
</evidence>
<dbReference type="PANTHER" id="PTHR46797">
    <property type="entry name" value="HTH-TYPE TRANSCRIPTIONAL REGULATOR"/>
    <property type="match status" value="1"/>
</dbReference>
<keyword evidence="4" id="KW-1185">Reference proteome</keyword>
<dbReference type="GO" id="GO:0003677">
    <property type="term" value="F:DNA binding"/>
    <property type="evidence" value="ECO:0007669"/>
    <property type="project" value="UniProtKB-KW"/>
</dbReference>
<sequence>MEQFQLAGRIRAFRKLKGLTQDELARKLGVSIAVLGSIERGTRSADSKMLSKITESLDIELTELLNTNEQERK</sequence>
<organism evidence="3 4">
    <name type="scientific">Paenibacillus ginsengarvi</name>
    <dbReference type="NCBI Taxonomy" id="400777"/>
    <lineage>
        <taxon>Bacteria</taxon>
        <taxon>Bacillati</taxon>
        <taxon>Bacillota</taxon>
        <taxon>Bacilli</taxon>
        <taxon>Bacillales</taxon>
        <taxon>Paenibacillaceae</taxon>
        <taxon>Paenibacillus</taxon>
    </lineage>
</organism>
<dbReference type="Pfam" id="PF01381">
    <property type="entry name" value="HTH_3"/>
    <property type="match status" value="1"/>
</dbReference>
<comment type="caution">
    <text evidence="3">The sequence shown here is derived from an EMBL/GenBank/DDBJ whole genome shotgun (WGS) entry which is preliminary data.</text>
</comment>
<dbReference type="CDD" id="cd00093">
    <property type="entry name" value="HTH_XRE"/>
    <property type="match status" value="1"/>
</dbReference>
<name>A0A3B0B2N9_9BACL</name>
<evidence type="ECO:0000313" key="3">
    <source>
        <dbReference type="EMBL" id="RKN65777.1"/>
    </source>
</evidence>
<dbReference type="SMART" id="SM00530">
    <property type="entry name" value="HTH_XRE"/>
    <property type="match status" value="1"/>
</dbReference>
<gene>
    <name evidence="3" type="ORF">D7M11_32220</name>
</gene>
<dbReference type="InterPro" id="IPR001387">
    <property type="entry name" value="Cro/C1-type_HTH"/>
</dbReference>
<keyword evidence="1" id="KW-0238">DNA-binding</keyword>
<protein>
    <submittedName>
        <fullName evidence="3">XRE family transcriptional regulator</fullName>
    </submittedName>
</protein>
<evidence type="ECO:0000256" key="1">
    <source>
        <dbReference type="ARBA" id="ARBA00023125"/>
    </source>
</evidence>
<dbReference type="GO" id="GO:0003700">
    <property type="term" value="F:DNA-binding transcription factor activity"/>
    <property type="evidence" value="ECO:0007669"/>
    <property type="project" value="TreeGrafter"/>
</dbReference>
<dbReference type="Proteomes" id="UP000282311">
    <property type="component" value="Unassembled WGS sequence"/>
</dbReference>